<evidence type="ECO:0000256" key="1">
    <source>
        <dbReference type="SAM" id="Phobius"/>
    </source>
</evidence>
<feature type="transmembrane region" description="Helical" evidence="1">
    <location>
        <begin position="29"/>
        <end position="47"/>
    </location>
</feature>
<reference evidence="3" key="1">
    <citation type="submission" date="2018-12" db="EMBL/GenBank/DDBJ databases">
        <title>Tengunoibacter tsumagoiensis gen. nov., sp. nov., Dictyobacter kobayashii sp. nov., D. alpinus sp. nov., and D. joshuensis sp. nov. and description of Dictyobacteraceae fam. nov. within the order Ktedonobacterales isolated from Tengu-no-mugimeshi.</title>
        <authorList>
            <person name="Wang C.M."/>
            <person name="Zheng Y."/>
            <person name="Sakai Y."/>
            <person name="Toyoda A."/>
            <person name="Minakuchi Y."/>
            <person name="Abe K."/>
            <person name="Yokota A."/>
            <person name="Yabe S."/>
        </authorList>
    </citation>
    <scope>NUCLEOTIDE SEQUENCE [LARGE SCALE GENOMIC DNA]</scope>
    <source>
        <strain evidence="3">Uno16</strain>
    </source>
</reference>
<keyword evidence="3" id="KW-1185">Reference proteome</keyword>
<comment type="caution">
    <text evidence="2">The sequence shown here is derived from an EMBL/GenBank/DDBJ whole genome shotgun (WGS) entry which is preliminary data.</text>
</comment>
<sequence length="48" mass="5385">MFIVFFIGIVLALLLFARRLASCLIVPALYFVAGCAIVLVGMLMYFFH</sequence>
<gene>
    <name evidence="2" type="ORF">KDA_76720</name>
</gene>
<accession>A0A402BLE1</accession>
<evidence type="ECO:0000313" key="3">
    <source>
        <dbReference type="Proteomes" id="UP000287171"/>
    </source>
</evidence>
<dbReference type="RefSeq" id="WP_161982737.1">
    <property type="nucleotide sequence ID" value="NZ_BIFT01000004.1"/>
</dbReference>
<dbReference type="AlphaFoldDB" id="A0A402BLE1"/>
<dbReference type="Proteomes" id="UP000287171">
    <property type="component" value="Unassembled WGS sequence"/>
</dbReference>
<protein>
    <submittedName>
        <fullName evidence="2">Uncharacterized protein</fullName>
    </submittedName>
</protein>
<dbReference type="EMBL" id="BIFT01000004">
    <property type="protein sequence ID" value="GCE32188.1"/>
    <property type="molecule type" value="Genomic_DNA"/>
</dbReference>
<evidence type="ECO:0000313" key="2">
    <source>
        <dbReference type="EMBL" id="GCE32188.1"/>
    </source>
</evidence>
<proteinExistence type="predicted"/>
<keyword evidence="1" id="KW-1133">Transmembrane helix</keyword>
<keyword evidence="1" id="KW-0812">Transmembrane</keyword>
<keyword evidence="1" id="KW-0472">Membrane</keyword>
<name>A0A402BLE1_9CHLR</name>
<organism evidence="2 3">
    <name type="scientific">Dictyobacter alpinus</name>
    <dbReference type="NCBI Taxonomy" id="2014873"/>
    <lineage>
        <taxon>Bacteria</taxon>
        <taxon>Bacillati</taxon>
        <taxon>Chloroflexota</taxon>
        <taxon>Ktedonobacteria</taxon>
        <taxon>Ktedonobacterales</taxon>
        <taxon>Dictyobacteraceae</taxon>
        <taxon>Dictyobacter</taxon>
    </lineage>
</organism>